<dbReference type="GeneID" id="116957087"/>
<comment type="similarity">
    <text evidence="2">Belongs to the cut8/STS1 family.</text>
</comment>
<dbReference type="PANTHER" id="PTHR28032:SF1">
    <property type="entry name" value="FI02826P"/>
    <property type="match status" value="1"/>
</dbReference>
<sequence>MAAASGRQALSDISNPQIQETQRRLYEDLLDPTGSPMTPNSLNRQRRSKITPCKPRDEPVACVPNAETDQGVLYETPPCSSQRKRLVPSQKKPFIADETPCRCSATTGLTIKKKRIPSTEEMTERPQLQTILAALSRDQLVSLIGSFLERHPEREGELRSLIPTPDVTPLIENLESLKKTIYKSFPSSRSGSHRDSFCYRRVISHLQAFRITCQEQGKILLQSQFHEAMLDYSLLACSTVAALPDWDNVAHNAVKQRCFRTLTMQCMSALSKSTFEREGYTRLRKRFESVCTINSELQPCLLEVERKLSQL</sequence>
<dbReference type="InterPro" id="IPR013868">
    <property type="entry name" value="Cut8/Sts1_fam"/>
</dbReference>
<dbReference type="InterPro" id="IPR038422">
    <property type="entry name" value="Cut8/Sts1_sf"/>
</dbReference>
<keyword evidence="5" id="KW-1185">Reference proteome</keyword>
<feature type="compositionally biased region" description="Polar residues" evidence="4">
    <location>
        <begin position="11"/>
        <end position="20"/>
    </location>
</feature>
<evidence type="ECO:0000256" key="4">
    <source>
        <dbReference type="SAM" id="MobiDB-lite"/>
    </source>
</evidence>
<dbReference type="PANTHER" id="PTHR28032">
    <property type="entry name" value="FI02826P"/>
    <property type="match status" value="1"/>
</dbReference>
<evidence type="ECO:0000256" key="2">
    <source>
        <dbReference type="ARBA" id="ARBA00006199"/>
    </source>
</evidence>
<proteinExistence type="inferred from homology"/>
<dbReference type="AlphaFoldDB" id="A0AAJ7XHW3"/>
<comment type="subcellular location">
    <subcellularLocation>
        <location evidence="1">Nucleus</location>
    </subcellularLocation>
</comment>
<dbReference type="Gene3D" id="1.20.58.1590">
    <property type="entry name" value="Tethering factor for nuclear proteasome Cut8/Sts1"/>
    <property type="match status" value="1"/>
</dbReference>
<protein>
    <submittedName>
        <fullName evidence="6">Tethering factor for nuclear proteasome STS1-like</fullName>
    </submittedName>
</protein>
<dbReference type="KEGG" id="pmrn:116957087"/>
<feature type="region of interest" description="Disordered" evidence="4">
    <location>
        <begin position="1"/>
        <end position="56"/>
    </location>
</feature>
<evidence type="ECO:0000256" key="3">
    <source>
        <dbReference type="ARBA" id="ARBA00023242"/>
    </source>
</evidence>
<dbReference type="Proteomes" id="UP001318040">
    <property type="component" value="Chromosome 3"/>
</dbReference>
<name>A0AAJ7XHW3_PETMA</name>
<evidence type="ECO:0000256" key="1">
    <source>
        <dbReference type="ARBA" id="ARBA00004123"/>
    </source>
</evidence>
<dbReference type="GO" id="GO:0070628">
    <property type="term" value="F:proteasome binding"/>
    <property type="evidence" value="ECO:0007669"/>
    <property type="project" value="TreeGrafter"/>
</dbReference>
<reference evidence="6" key="1">
    <citation type="submission" date="2025-08" db="UniProtKB">
        <authorList>
            <consortium name="RefSeq"/>
        </authorList>
    </citation>
    <scope>IDENTIFICATION</scope>
    <source>
        <tissue evidence="6">Sperm</tissue>
    </source>
</reference>
<evidence type="ECO:0000313" key="6">
    <source>
        <dbReference type="RefSeq" id="XP_032834935.1"/>
    </source>
</evidence>
<keyword evidence="3" id="KW-0539">Nucleus</keyword>
<dbReference type="RefSeq" id="XP_032834935.1">
    <property type="nucleotide sequence ID" value="XM_032979044.1"/>
</dbReference>
<dbReference type="Pfam" id="PF08559">
    <property type="entry name" value="Cut8"/>
    <property type="match status" value="1"/>
</dbReference>
<dbReference type="GO" id="GO:0071630">
    <property type="term" value="P:nuclear protein quality control by the ubiquitin-proteasome system"/>
    <property type="evidence" value="ECO:0007669"/>
    <property type="project" value="InterPro"/>
</dbReference>
<evidence type="ECO:0000313" key="5">
    <source>
        <dbReference type="Proteomes" id="UP001318040"/>
    </source>
</evidence>
<accession>A0AAJ7XHW3</accession>
<organism evidence="5 6">
    <name type="scientific">Petromyzon marinus</name>
    <name type="common">Sea lamprey</name>
    <dbReference type="NCBI Taxonomy" id="7757"/>
    <lineage>
        <taxon>Eukaryota</taxon>
        <taxon>Metazoa</taxon>
        <taxon>Chordata</taxon>
        <taxon>Craniata</taxon>
        <taxon>Vertebrata</taxon>
        <taxon>Cyclostomata</taxon>
        <taxon>Hyperoartia</taxon>
        <taxon>Petromyzontiformes</taxon>
        <taxon>Petromyzontidae</taxon>
        <taxon>Petromyzon</taxon>
    </lineage>
</organism>
<gene>
    <name evidence="6" type="primary">LOC116957087</name>
</gene>
<dbReference type="GO" id="GO:0031144">
    <property type="term" value="P:proteasome localization"/>
    <property type="evidence" value="ECO:0007669"/>
    <property type="project" value="InterPro"/>
</dbReference>
<dbReference type="GO" id="GO:0031965">
    <property type="term" value="C:nuclear membrane"/>
    <property type="evidence" value="ECO:0007669"/>
    <property type="project" value="TreeGrafter"/>
</dbReference>